<feature type="transmembrane region" description="Helical" evidence="1">
    <location>
        <begin position="244"/>
        <end position="265"/>
    </location>
</feature>
<dbReference type="Proteomes" id="UP000433104">
    <property type="component" value="Unassembled WGS sequence"/>
</dbReference>
<evidence type="ECO:0000256" key="1">
    <source>
        <dbReference type="SAM" id="Phobius"/>
    </source>
</evidence>
<dbReference type="RefSeq" id="WP_160684564.1">
    <property type="nucleotide sequence ID" value="NZ_WTYW01000004.1"/>
</dbReference>
<protein>
    <recommendedName>
        <fullName evidence="4">Capsule biosynthesis CapC</fullName>
    </recommendedName>
</protein>
<feature type="transmembrane region" description="Helical" evidence="1">
    <location>
        <begin position="194"/>
        <end position="213"/>
    </location>
</feature>
<feature type="transmembrane region" description="Helical" evidence="1">
    <location>
        <begin position="12"/>
        <end position="33"/>
    </location>
</feature>
<name>A0A844ZH08_9SPHN</name>
<proteinExistence type="predicted"/>
<comment type="caution">
    <text evidence="2">The sequence shown here is derived from an EMBL/GenBank/DDBJ whole genome shotgun (WGS) entry which is preliminary data.</text>
</comment>
<feature type="transmembrane region" description="Helical" evidence="1">
    <location>
        <begin position="92"/>
        <end position="112"/>
    </location>
</feature>
<feature type="transmembrane region" description="Helical" evidence="1">
    <location>
        <begin position="220"/>
        <end position="238"/>
    </location>
</feature>
<dbReference type="EMBL" id="WTYW01000004">
    <property type="protein sequence ID" value="MXO86834.1"/>
    <property type="molecule type" value="Genomic_DNA"/>
</dbReference>
<feature type="transmembrane region" description="Helical" evidence="1">
    <location>
        <begin position="132"/>
        <end position="148"/>
    </location>
</feature>
<keyword evidence="1" id="KW-1133">Transmembrane helix</keyword>
<sequence>MTIPLFPEGGLASSVITTVWVGVFVLCFFNLRFGWVLSGLVVPGYLVPLIIVKPIAAGVIVIEAVLTYCIVWFFSEKAGPGRWPALFGRDRFMGLILVSIAVRLTLDGYVLPALSQQLAANGMARFDWQSDLQSFGLVIISLLANQFWKPGLARGLFAMVVTVGLTWAIVRFGLMELTNFRISGVSYLYEGLASSILASPKAYMILVLTALYASHMNVKYGWDFSGILIPALIALQWYQPTKILTSFVEAGIIYLIAIAVLKLPMLANTTIEGGRKLLLFFNISFAYKLVLGHLLVLFSVEVKTTDVYGFGYLLATLIAIKAHDKQIFPRLMRTTLQVSLVGAVAGNLVGFVLSTALPLAGGVAASAAMTNSSVAASVERRLAVSAIGNAYLQEWRGGAQALDRQAAETLSDLIRLLEAGLPPLEADMRASAGGWRVETLPGGAVALLRADRKGGDLLLHYPEASRGISVVVPHPTDEHGAALAGLALRETQDARWLVIAAPLQVEAIGQASVLQVFRAASALPELAVQGVGDGGEESVAYLAGRAATDIDLDAMTRAVPGLAMRFAASDNGGSGVDGARIELTRSGIDRIAARLINEPAEARRCTVEPAMPGATPVTDMAELAFLRGAIIEPVLEAMPRGSLPLDVRLAAEWLGLTLAPCIDADGGEIWHLASGRRIAGQAMFDPTREPARVVHGFASVANGEGVAADGGARQAIADAMTMRRAWGAGILLIAPDEEAYGGAQLSPFGVANQTVVRHLGNRPGYVAQIRPKPAELGVSAQRTAFVVPDRISFGGLGNGDALAGLIEAVGEAGYDPVVASRDAGTATIEGRPENSLRYFDQSQNKRYAIVMIDAGGAR</sequence>
<feature type="transmembrane region" description="Helical" evidence="1">
    <location>
        <begin position="277"/>
        <end position="300"/>
    </location>
</feature>
<dbReference type="GO" id="GO:0045227">
    <property type="term" value="P:capsule polysaccharide biosynthetic process"/>
    <property type="evidence" value="ECO:0007669"/>
    <property type="project" value="InterPro"/>
</dbReference>
<evidence type="ECO:0000313" key="2">
    <source>
        <dbReference type="EMBL" id="MXO86834.1"/>
    </source>
</evidence>
<dbReference type="AlphaFoldDB" id="A0A844ZH08"/>
<organism evidence="2 3">
    <name type="scientific">Parapontixanthobacter aurantiacus</name>
    <dbReference type="NCBI Taxonomy" id="1463599"/>
    <lineage>
        <taxon>Bacteria</taxon>
        <taxon>Pseudomonadati</taxon>
        <taxon>Pseudomonadota</taxon>
        <taxon>Alphaproteobacteria</taxon>
        <taxon>Sphingomonadales</taxon>
        <taxon>Erythrobacteraceae</taxon>
        <taxon>Parapontixanthobacter</taxon>
    </lineage>
</organism>
<dbReference type="OrthoDB" id="7877092at2"/>
<keyword evidence="1" id="KW-0812">Transmembrane</keyword>
<evidence type="ECO:0008006" key="4">
    <source>
        <dbReference type="Google" id="ProtNLM"/>
    </source>
</evidence>
<accession>A0A844ZH08</accession>
<dbReference type="GO" id="GO:0016020">
    <property type="term" value="C:membrane"/>
    <property type="evidence" value="ECO:0007669"/>
    <property type="project" value="InterPro"/>
</dbReference>
<dbReference type="Pfam" id="PF14102">
    <property type="entry name" value="Caps_synth_CapC"/>
    <property type="match status" value="2"/>
</dbReference>
<gene>
    <name evidence="2" type="ORF">GRI38_12435</name>
</gene>
<feature type="transmembrane region" description="Helical" evidence="1">
    <location>
        <begin position="155"/>
        <end position="174"/>
    </location>
</feature>
<evidence type="ECO:0000313" key="3">
    <source>
        <dbReference type="Proteomes" id="UP000433104"/>
    </source>
</evidence>
<feature type="transmembrane region" description="Helical" evidence="1">
    <location>
        <begin position="306"/>
        <end position="323"/>
    </location>
</feature>
<keyword evidence="1" id="KW-0472">Membrane</keyword>
<feature type="transmembrane region" description="Helical" evidence="1">
    <location>
        <begin position="45"/>
        <end position="71"/>
    </location>
</feature>
<keyword evidence="3" id="KW-1185">Reference proteome</keyword>
<dbReference type="InterPro" id="IPR008338">
    <property type="entry name" value="Capsule_biosynth_CapC"/>
</dbReference>
<feature type="transmembrane region" description="Helical" evidence="1">
    <location>
        <begin position="335"/>
        <end position="360"/>
    </location>
</feature>
<reference evidence="2 3" key="1">
    <citation type="submission" date="2019-12" db="EMBL/GenBank/DDBJ databases">
        <title>Genomic-based taxomic classification of the family Erythrobacteraceae.</title>
        <authorList>
            <person name="Xu L."/>
        </authorList>
    </citation>
    <scope>NUCLEOTIDE SEQUENCE [LARGE SCALE GENOMIC DNA]</scope>
    <source>
        <strain evidence="2 3">MCCC 1A09962</strain>
    </source>
</reference>